<dbReference type="PROSITE" id="PS51840">
    <property type="entry name" value="C2_NT"/>
    <property type="match status" value="1"/>
</dbReference>
<evidence type="ECO:0000313" key="3">
    <source>
        <dbReference type="EMBL" id="KAG9346649.1"/>
    </source>
</evidence>
<dbReference type="InterPro" id="IPR019448">
    <property type="entry name" value="NT-C2"/>
</dbReference>
<dbReference type="PANTHER" id="PTHR23167">
    <property type="entry name" value="CALPONIN HOMOLOGY DOMAIN-CONTAINING PROTEIN DDB_G0272472-RELATED"/>
    <property type="match status" value="1"/>
</dbReference>
<evidence type="ECO:0000313" key="4">
    <source>
        <dbReference type="Proteomes" id="UP000824540"/>
    </source>
</evidence>
<gene>
    <name evidence="3" type="ORF">JZ751_006960</name>
</gene>
<proteinExistence type="predicted"/>
<comment type="caution">
    <text evidence="3">The sequence shown here is derived from an EMBL/GenBank/DDBJ whole genome shotgun (WGS) entry which is preliminary data.</text>
</comment>
<feature type="compositionally biased region" description="Basic and acidic residues" evidence="1">
    <location>
        <begin position="554"/>
        <end position="563"/>
    </location>
</feature>
<dbReference type="AlphaFoldDB" id="A0A8T2P2V2"/>
<feature type="domain" description="C2 NT-type" evidence="2">
    <location>
        <begin position="1"/>
        <end position="104"/>
    </location>
</feature>
<name>A0A8T2P2V2_9TELE</name>
<dbReference type="Proteomes" id="UP000824540">
    <property type="component" value="Unassembled WGS sequence"/>
</dbReference>
<feature type="compositionally biased region" description="Pro residues" evidence="1">
    <location>
        <begin position="316"/>
        <end position="330"/>
    </location>
</feature>
<feature type="region of interest" description="Disordered" evidence="1">
    <location>
        <begin position="554"/>
        <end position="582"/>
    </location>
</feature>
<feature type="compositionally biased region" description="Low complexity" evidence="1">
    <location>
        <begin position="344"/>
        <end position="357"/>
    </location>
</feature>
<dbReference type="InterPro" id="IPR050540">
    <property type="entry name" value="F-actin_Monoox_Mical"/>
</dbReference>
<accession>A0A8T2P2V2</accession>
<keyword evidence="4" id="KW-1185">Reference proteome</keyword>
<sequence length="716" mass="77427">QPDKLRVVWTRRNRRICSKLHGWQPGIQNSYRGMVIWQVPENVDITVTLFKETKGRRKVLASVDVNMRKYASATPSQVDLTLKLKPLSVKVVEATLKLSLSCFFLKEGKATDEDMQSLASLMSLKQSDIGNLEDFNDSDEEEDKKVGTGTRMVTSATAPLPPEERVHDLEWRPMPPFQLPVKLGEAIALALCLTPSSSHNPQCLSLLNPLPHSSLLPDPTVANSRRAHPRMPLLCQPLPVPTHLHCPKSSSLLVAQLHILLHAPVFGGLRVSPQHTPFRPLSAHPLLELRFPLSLARQKPLWLPYPGQTLSSPGQPACPLPPQQPAPTPDSCPVAALIPSLPQAADSAPPISSPSDSCHVAHPSEWRPQSAPSLVPTPLPMGASPPATVTPFPLHPMFEPVVHSKTPAFTMPVSMPPLTGGAQSESCPALSPNVQGPQNIPVTPAPSSLKLSSEPVSTVTPGPPTQPMLPLASDPAPPSVSPTELQRQLSTLVEEDDPSSTAQTVRESAPPVCISRPEDSCFPPRHAGSISIANTNQHLMSAPEKPFPTLETRTNERKQKEGPEFGFASKTPAAGFSKKPTSEGVPVVGRMVGDVDPVDIPPEFLSSFKVEPFPLAQSSHKDSEALWANVGCEPDRSYDSIEPEGESHSKYSILCADLAKAESQGLVEEQSNEQALDFASEWEVVEVEGLEEEQVQEEEVESVGIMGAIVGVFHRG</sequence>
<evidence type="ECO:0000256" key="1">
    <source>
        <dbReference type="SAM" id="MobiDB-lite"/>
    </source>
</evidence>
<evidence type="ECO:0000259" key="2">
    <source>
        <dbReference type="PROSITE" id="PS51840"/>
    </source>
</evidence>
<dbReference type="OrthoDB" id="5972258at2759"/>
<feature type="compositionally biased region" description="Polar residues" evidence="1">
    <location>
        <begin position="481"/>
        <end position="491"/>
    </location>
</feature>
<dbReference type="EMBL" id="JAFBMS010000015">
    <property type="protein sequence ID" value="KAG9346649.1"/>
    <property type="molecule type" value="Genomic_DNA"/>
</dbReference>
<protein>
    <recommendedName>
        <fullName evidence="2">C2 NT-type domain-containing protein</fullName>
    </recommendedName>
</protein>
<feature type="region of interest" description="Disordered" evidence="1">
    <location>
        <begin position="419"/>
        <end position="518"/>
    </location>
</feature>
<feature type="non-terminal residue" evidence="3">
    <location>
        <position position="1"/>
    </location>
</feature>
<dbReference type="PANTHER" id="PTHR23167:SF91">
    <property type="entry name" value="EH DOMAIN-BINDING PROTEIN 1-LIKE PROTEIN 1"/>
    <property type="match status" value="1"/>
</dbReference>
<organism evidence="3 4">
    <name type="scientific">Albula glossodonta</name>
    <name type="common">roundjaw bonefish</name>
    <dbReference type="NCBI Taxonomy" id="121402"/>
    <lineage>
        <taxon>Eukaryota</taxon>
        <taxon>Metazoa</taxon>
        <taxon>Chordata</taxon>
        <taxon>Craniata</taxon>
        <taxon>Vertebrata</taxon>
        <taxon>Euteleostomi</taxon>
        <taxon>Actinopterygii</taxon>
        <taxon>Neopterygii</taxon>
        <taxon>Teleostei</taxon>
        <taxon>Albuliformes</taxon>
        <taxon>Albulidae</taxon>
        <taxon>Albula</taxon>
    </lineage>
</organism>
<feature type="compositionally biased region" description="Polar residues" evidence="1">
    <location>
        <begin position="421"/>
        <end position="460"/>
    </location>
</feature>
<reference evidence="3" key="1">
    <citation type="thesis" date="2021" institute="BYU ScholarsArchive" country="Provo, UT, USA">
        <title>Applications of and Algorithms for Genome Assembly and Genomic Analyses with an Emphasis on Marine Teleosts.</title>
        <authorList>
            <person name="Pickett B.D."/>
        </authorList>
    </citation>
    <scope>NUCLEOTIDE SEQUENCE</scope>
    <source>
        <strain evidence="3">HI-2016</strain>
    </source>
</reference>
<feature type="region of interest" description="Disordered" evidence="1">
    <location>
        <begin position="312"/>
        <end position="371"/>
    </location>
</feature>